<evidence type="ECO:0000259" key="7">
    <source>
        <dbReference type="PROSITE" id="PS50048"/>
    </source>
</evidence>
<dbReference type="PROSITE" id="PS50048">
    <property type="entry name" value="ZN2_CY6_FUNGAL_2"/>
    <property type="match status" value="1"/>
</dbReference>
<dbReference type="InterPro" id="IPR021858">
    <property type="entry name" value="Fun_TF"/>
</dbReference>
<keyword evidence="6" id="KW-0539">Nucleus</keyword>
<keyword evidence="9" id="KW-1185">Reference proteome</keyword>
<evidence type="ECO:0000256" key="3">
    <source>
        <dbReference type="ARBA" id="ARBA00023015"/>
    </source>
</evidence>
<evidence type="ECO:0000256" key="2">
    <source>
        <dbReference type="ARBA" id="ARBA00022833"/>
    </source>
</evidence>
<dbReference type="GO" id="GO:0008270">
    <property type="term" value="F:zinc ion binding"/>
    <property type="evidence" value="ECO:0007669"/>
    <property type="project" value="InterPro"/>
</dbReference>
<dbReference type="GO" id="GO:0000981">
    <property type="term" value="F:DNA-binding transcription factor activity, RNA polymerase II-specific"/>
    <property type="evidence" value="ECO:0007669"/>
    <property type="project" value="InterPro"/>
</dbReference>
<reference evidence="8" key="1">
    <citation type="journal article" date="2020" name="Stud. Mycol.">
        <title>101 Dothideomycetes genomes: a test case for predicting lifestyles and emergence of pathogens.</title>
        <authorList>
            <person name="Haridas S."/>
            <person name="Albert R."/>
            <person name="Binder M."/>
            <person name="Bloem J."/>
            <person name="Labutti K."/>
            <person name="Salamov A."/>
            <person name="Andreopoulos B."/>
            <person name="Baker S."/>
            <person name="Barry K."/>
            <person name="Bills G."/>
            <person name="Bluhm B."/>
            <person name="Cannon C."/>
            <person name="Castanera R."/>
            <person name="Culley D."/>
            <person name="Daum C."/>
            <person name="Ezra D."/>
            <person name="Gonzalez J."/>
            <person name="Henrissat B."/>
            <person name="Kuo A."/>
            <person name="Liang C."/>
            <person name="Lipzen A."/>
            <person name="Lutzoni F."/>
            <person name="Magnuson J."/>
            <person name="Mondo S."/>
            <person name="Nolan M."/>
            <person name="Ohm R."/>
            <person name="Pangilinan J."/>
            <person name="Park H.-J."/>
            <person name="Ramirez L."/>
            <person name="Alfaro M."/>
            <person name="Sun H."/>
            <person name="Tritt A."/>
            <person name="Yoshinaga Y."/>
            <person name="Zwiers L.-H."/>
            <person name="Turgeon B."/>
            <person name="Goodwin S."/>
            <person name="Spatafora J."/>
            <person name="Crous P."/>
            <person name="Grigoriev I."/>
        </authorList>
    </citation>
    <scope>NUCLEOTIDE SEQUENCE</scope>
    <source>
        <strain evidence="8">CBS 675.92</strain>
    </source>
</reference>
<dbReference type="CDD" id="cd00067">
    <property type="entry name" value="GAL4"/>
    <property type="match status" value="1"/>
</dbReference>
<evidence type="ECO:0000256" key="5">
    <source>
        <dbReference type="ARBA" id="ARBA00023163"/>
    </source>
</evidence>
<evidence type="ECO:0000256" key="6">
    <source>
        <dbReference type="ARBA" id="ARBA00023242"/>
    </source>
</evidence>
<keyword evidence="5" id="KW-0804">Transcription</keyword>
<dbReference type="InterPro" id="IPR001138">
    <property type="entry name" value="Zn2Cys6_DnaBD"/>
</dbReference>
<keyword evidence="2" id="KW-0862">Zinc</keyword>
<dbReference type="EMBL" id="ML976982">
    <property type="protein sequence ID" value="KAF1960650.1"/>
    <property type="molecule type" value="Genomic_DNA"/>
</dbReference>
<dbReference type="InterPro" id="IPR052360">
    <property type="entry name" value="Transcr_Regulatory_Proteins"/>
</dbReference>
<dbReference type="OrthoDB" id="2593732at2759"/>
<name>A0A6A5U8J4_9PLEO</name>
<dbReference type="PANTHER" id="PTHR36206">
    <property type="entry name" value="ASPERCRYPTIN BIOSYNTHESIS CLUSTER-SPECIFIC TRANSCRIPTION REGULATOR ATNN-RELATED"/>
    <property type="match status" value="1"/>
</dbReference>
<dbReference type="PROSITE" id="PS00463">
    <property type="entry name" value="ZN2_CY6_FUNGAL_1"/>
    <property type="match status" value="1"/>
</dbReference>
<gene>
    <name evidence="8" type="ORF">CC80DRAFT_513463</name>
</gene>
<dbReference type="PANTHER" id="PTHR36206:SF12">
    <property type="entry name" value="ASPERCRYPTIN BIOSYNTHESIS CLUSTER-SPECIFIC TRANSCRIPTION REGULATOR ATNN-RELATED"/>
    <property type="match status" value="1"/>
</dbReference>
<feature type="domain" description="Zn(2)-C6 fungal-type" evidence="7">
    <location>
        <begin position="19"/>
        <end position="47"/>
    </location>
</feature>
<dbReference type="InterPro" id="IPR036864">
    <property type="entry name" value="Zn2-C6_fun-type_DNA-bd_sf"/>
</dbReference>
<dbReference type="Pfam" id="PF00172">
    <property type="entry name" value="Zn_clus"/>
    <property type="match status" value="1"/>
</dbReference>
<dbReference type="GO" id="GO:0003677">
    <property type="term" value="F:DNA binding"/>
    <property type="evidence" value="ECO:0007669"/>
    <property type="project" value="UniProtKB-KW"/>
</dbReference>
<proteinExistence type="predicted"/>
<accession>A0A6A5U8J4</accession>
<sequence length="530" mass="59952">MNATQKERKRAKHTRSKAGCLVCRIRRVKCDQTRPACMKCSSTGRTCEGYPARAPASISSSHMLRPRNLPISSAMGGDPLEERSFSYFKVRTIPQFSAPFGSEFWSRLILQFSVREPSVRHALIALGALHEAFEVGTSSKESCGLSMSTFANTYYGKALSVLNAYISNNSWEGLLVSLTCCIMCVGFEWLRGRLAAALSHLRAGLRILGQWSLGQLEGSSHRVGASPSSPNGHLIRSHIAPILMRLALQARTTVDDLPPIPWHQVAMNTTPGTEEVPSVYDARRALDLLLCDVYLRSETVLIPPRHFGPYMLSKTCRDTFCIRLSDWKKMYSGYLCEGWEADGESEVPQQERVSLTIFYITLIIILATSQTKSQMTYDAFLPQFKDLVRLVRLLLSHDNIIIPTGPASKSTRSEPSPSTRFRIDMDTLPMLYFTATKCRHPRVRREAISLLRAGSSREGLWDGRAEARLAEEFMLIEEEGIWEVVDESSIPAANRVWLMDEELDLDNKTWKMRFARQDEEEMGDWRILRW</sequence>
<dbReference type="Gene3D" id="4.10.240.10">
    <property type="entry name" value="Zn(2)-C6 fungal-type DNA-binding domain"/>
    <property type="match status" value="1"/>
</dbReference>
<keyword evidence="1" id="KW-0479">Metal-binding</keyword>
<evidence type="ECO:0000313" key="9">
    <source>
        <dbReference type="Proteomes" id="UP000800035"/>
    </source>
</evidence>
<protein>
    <recommendedName>
        <fullName evidence="7">Zn(2)-C6 fungal-type domain-containing protein</fullName>
    </recommendedName>
</protein>
<evidence type="ECO:0000256" key="1">
    <source>
        <dbReference type="ARBA" id="ARBA00022723"/>
    </source>
</evidence>
<keyword evidence="4" id="KW-0238">DNA-binding</keyword>
<dbReference type="SUPFAM" id="SSF57701">
    <property type="entry name" value="Zn2/Cys6 DNA-binding domain"/>
    <property type="match status" value="1"/>
</dbReference>
<dbReference type="AlphaFoldDB" id="A0A6A5U8J4"/>
<dbReference type="Proteomes" id="UP000800035">
    <property type="component" value="Unassembled WGS sequence"/>
</dbReference>
<keyword evidence="3" id="KW-0805">Transcription regulation</keyword>
<organism evidence="8 9">
    <name type="scientific">Byssothecium circinans</name>
    <dbReference type="NCBI Taxonomy" id="147558"/>
    <lineage>
        <taxon>Eukaryota</taxon>
        <taxon>Fungi</taxon>
        <taxon>Dikarya</taxon>
        <taxon>Ascomycota</taxon>
        <taxon>Pezizomycotina</taxon>
        <taxon>Dothideomycetes</taxon>
        <taxon>Pleosporomycetidae</taxon>
        <taxon>Pleosporales</taxon>
        <taxon>Massarineae</taxon>
        <taxon>Massarinaceae</taxon>
        <taxon>Byssothecium</taxon>
    </lineage>
</organism>
<evidence type="ECO:0000313" key="8">
    <source>
        <dbReference type="EMBL" id="KAF1960650.1"/>
    </source>
</evidence>
<dbReference type="SMART" id="SM00066">
    <property type="entry name" value="GAL4"/>
    <property type="match status" value="1"/>
</dbReference>
<evidence type="ECO:0000256" key="4">
    <source>
        <dbReference type="ARBA" id="ARBA00023125"/>
    </source>
</evidence>
<dbReference type="Pfam" id="PF11951">
    <property type="entry name" value="Fungal_trans_2"/>
    <property type="match status" value="1"/>
</dbReference>